<keyword evidence="3" id="KW-1185">Reference proteome</keyword>
<dbReference type="EMBL" id="CP000248">
    <property type="protein sequence ID" value="ABD27384.1"/>
    <property type="molecule type" value="Genomic_DNA"/>
</dbReference>
<dbReference type="AlphaFoldDB" id="Q2G439"/>
<dbReference type="InterPro" id="IPR005625">
    <property type="entry name" value="PepSY-ass_TM"/>
</dbReference>
<evidence type="ECO:0000256" key="1">
    <source>
        <dbReference type="SAM" id="Phobius"/>
    </source>
</evidence>
<keyword evidence="1" id="KW-1133">Transmembrane helix</keyword>
<feature type="transmembrane region" description="Helical" evidence="1">
    <location>
        <begin position="130"/>
        <end position="153"/>
    </location>
</feature>
<dbReference type="Pfam" id="PF03929">
    <property type="entry name" value="PepSY_TM"/>
    <property type="match status" value="1"/>
</dbReference>
<dbReference type="KEGG" id="nar:Saro_2949"/>
<protein>
    <submittedName>
        <fullName evidence="2">Conserved hypothetical membrane protein</fullName>
    </submittedName>
</protein>
<accession>Q2G439</accession>
<proteinExistence type="predicted"/>
<keyword evidence="1" id="KW-0812">Transmembrane</keyword>
<dbReference type="HOGENOM" id="CLU_031962_4_2_5"/>
<dbReference type="PANTHER" id="PTHR34219">
    <property type="entry name" value="IRON-REGULATED INNER MEMBRANE PROTEIN-RELATED"/>
    <property type="match status" value="1"/>
</dbReference>
<sequence>MRRNGFLAWHRRLALIFAPLLLLQALTGAVLVFHDDLVALIDPAPAGVSRVPVSTLVASAQASGGRVTRLFLPARQDGPAFAQLAEGDGATRYAVLDPNSGRVMREGGLLAFPVEAALQWHYRLMDGATGLAIVALNGLALVVLASSGLAFWWPAGGRWRKSLSVNARMPARVRLRQWHRSFGVVASAVILMSAATGILLSAPDVFAGAVVPSRQVPPPRPPAQIDAAVGLARSAFPRSELRDIRFPLADRIDVNLNAPERNPRAVHVVTVAVSQPKVLKAVPANESAALWMTVLPLHTGEGFGPLGRWFVLVEALVLAVLSITGPVMWWQARRLRK</sequence>
<dbReference type="RefSeq" id="WP_011446588.1">
    <property type="nucleotide sequence ID" value="NC_007794.1"/>
</dbReference>
<reference evidence="3" key="1">
    <citation type="submission" date="2006-01" db="EMBL/GenBank/DDBJ databases">
        <title>Complete sequence of Novosphingobium aromaticivorans DSM 12444.</title>
        <authorList>
            <consortium name="US DOE Joint Genome Institute"/>
            <person name="Copeland A."/>
            <person name="Lucas S."/>
            <person name="Lapidus A."/>
            <person name="Barry K."/>
            <person name="Detter J.C."/>
            <person name="Glavina T."/>
            <person name="Hammon N."/>
            <person name="Israni S."/>
            <person name="Pitluck S."/>
            <person name="Chain P."/>
            <person name="Malfatti S."/>
            <person name="Shin M."/>
            <person name="Vergez L."/>
            <person name="Schmutz J."/>
            <person name="Larimer F."/>
            <person name="Land M."/>
            <person name="Kyrpides N."/>
            <person name="Ivanova N."/>
            <person name="Fredrickson J."/>
            <person name="Balkwill D."/>
            <person name="Romine M.F."/>
            <person name="Richardson P."/>
        </authorList>
    </citation>
    <scope>NUCLEOTIDE SEQUENCE [LARGE SCALE GENOMIC DNA]</scope>
    <source>
        <strain evidence="3">ATCC 700278 / DSM 12444 / CCUG 56034 / CIP 105152 / NBRC 16084 / F199</strain>
    </source>
</reference>
<keyword evidence="1" id="KW-0472">Membrane</keyword>
<feature type="transmembrane region" description="Helical" evidence="1">
    <location>
        <begin position="309"/>
        <end position="330"/>
    </location>
</feature>
<organism evidence="2 3">
    <name type="scientific">Novosphingobium aromaticivorans (strain ATCC 700278 / DSM 12444 / CCUG 56034 / CIP 105152 / NBRC 16084 / F199)</name>
    <dbReference type="NCBI Taxonomy" id="279238"/>
    <lineage>
        <taxon>Bacteria</taxon>
        <taxon>Pseudomonadati</taxon>
        <taxon>Pseudomonadota</taxon>
        <taxon>Alphaproteobacteria</taxon>
        <taxon>Sphingomonadales</taxon>
        <taxon>Sphingomonadaceae</taxon>
        <taxon>Novosphingobium</taxon>
    </lineage>
</organism>
<dbReference type="Proteomes" id="UP000009134">
    <property type="component" value="Chromosome"/>
</dbReference>
<gene>
    <name evidence="2" type="ordered locus">Saro_2949</name>
</gene>
<dbReference type="eggNOG" id="COG3182">
    <property type="taxonomic scope" value="Bacteria"/>
</dbReference>
<name>Q2G439_NOVAD</name>
<dbReference type="STRING" id="279238.Saro_2949"/>
<evidence type="ECO:0000313" key="2">
    <source>
        <dbReference type="EMBL" id="ABD27384.1"/>
    </source>
</evidence>
<feature type="transmembrane region" description="Helical" evidence="1">
    <location>
        <begin position="182"/>
        <end position="202"/>
    </location>
</feature>
<evidence type="ECO:0000313" key="3">
    <source>
        <dbReference type="Proteomes" id="UP000009134"/>
    </source>
</evidence>